<evidence type="ECO:0000313" key="1">
    <source>
        <dbReference type="EMBL" id="AFU57848.1"/>
    </source>
</evidence>
<sequence>MSIKLTFGRLVLLRNKPVQRLAVRKYESILFSILHLIGCIRWPAPSVRKRGHPYVYSPTVILRCFIVRIWFLIDSNNALHEFLVSDSAYSRKLIAACGLKSIPDRRTFDRRLRTMPSDVKQRIAAMGRLFVSERLVDSYIVAPDSTLLRAKSRRVWHKSSMKKGEVHILA</sequence>
<dbReference type="Proteomes" id="UP000008037">
    <property type="component" value="Chromosome"/>
</dbReference>
<dbReference type="BioCyc" id="CNIT1237085:G1324-904-MONOMER"/>
<keyword evidence="2" id="KW-1185">Reference proteome</keyword>
<reference evidence="1 2" key="1">
    <citation type="journal article" date="2012" name="Environ. Microbiol.">
        <title>The genome of the ammonia-oxidizing Candidatus Nitrososphaera gargensis: insights into metabolic versatility and environmental adaptations.</title>
        <authorList>
            <person name="Spang A."/>
            <person name="Poehlein A."/>
            <person name="Offre P."/>
            <person name="Zumbragel S."/>
            <person name="Haider S."/>
            <person name="Rychlik N."/>
            <person name="Nowka B."/>
            <person name="Schmeisser C."/>
            <person name="Lebedeva E.V."/>
            <person name="Rattei T."/>
            <person name="Bohm C."/>
            <person name="Schmid M."/>
            <person name="Galushko A."/>
            <person name="Hatzenpichler R."/>
            <person name="Weinmaier T."/>
            <person name="Daniel R."/>
            <person name="Schleper C."/>
            <person name="Spieck E."/>
            <person name="Streit W."/>
            <person name="Wagner M."/>
        </authorList>
    </citation>
    <scope>NUCLEOTIDE SEQUENCE [LARGE SCALE GENOMIC DNA]</scope>
    <source>
        <strain evidence="2">Ga9.2</strain>
    </source>
</reference>
<dbReference type="HOGENOM" id="CLU_1567207_0_0_2"/>
<evidence type="ECO:0000313" key="2">
    <source>
        <dbReference type="Proteomes" id="UP000008037"/>
    </source>
</evidence>
<dbReference type="KEGG" id="nga:Ngar_c09060"/>
<dbReference type="InParanoid" id="K0IGA1"/>
<evidence type="ECO:0008006" key="3">
    <source>
        <dbReference type="Google" id="ProtNLM"/>
    </source>
</evidence>
<organism evidence="1 2">
    <name type="scientific">Nitrososphaera gargensis (strain Ga9.2)</name>
    <dbReference type="NCBI Taxonomy" id="1237085"/>
    <lineage>
        <taxon>Archaea</taxon>
        <taxon>Nitrososphaerota</taxon>
        <taxon>Nitrososphaeria</taxon>
        <taxon>Nitrososphaerales</taxon>
        <taxon>Nitrososphaeraceae</taxon>
        <taxon>Nitrososphaera</taxon>
    </lineage>
</organism>
<name>K0IGA1_NITGG</name>
<dbReference type="EMBL" id="CP002408">
    <property type="protein sequence ID" value="AFU57848.1"/>
    <property type="molecule type" value="Genomic_DNA"/>
</dbReference>
<protein>
    <recommendedName>
        <fullName evidence="3">Transposase</fullName>
    </recommendedName>
</protein>
<dbReference type="AlphaFoldDB" id="K0IGA1"/>
<proteinExistence type="predicted"/>
<gene>
    <name evidence="1" type="ordered locus">Ngar_c09060</name>
</gene>
<accession>K0IGA1</accession>